<dbReference type="CDD" id="cd00534">
    <property type="entry name" value="DHNA_DHNTPE"/>
    <property type="match status" value="1"/>
</dbReference>
<dbReference type="UniPathway" id="UPA00077">
    <property type="reaction ID" value="UER00154"/>
</dbReference>
<evidence type="ECO:0000256" key="6">
    <source>
        <dbReference type="RuleBase" id="RU362079"/>
    </source>
</evidence>
<dbReference type="PANTHER" id="PTHR42844">
    <property type="entry name" value="DIHYDRONEOPTERIN ALDOLASE 1-RELATED"/>
    <property type="match status" value="1"/>
</dbReference>
<proteinExistence type="inferred from homology"/>
<name>A0A151XXL4_9GAMM</name>
<evidence type="ECO:0000313" key="8">
    <source>
        <dbReference type="EMBL" id="KYQ70571.1"/>
    </source>
</evidence>
<dbReference type="Proteomes" id="UP000076276">
    <property type="component" value="Unassembled WGS sequence"/>
</dbReference>
<dbReference type="SUPFAM" id="SSF55620">
    <property type="entry name" value="Tetrahydrobiopterin biosynthesis enzymes-like"/>
    <property type="match status" value="1"/>
</dbReference>
<organism evidence="8 9">
    <name type="scientific">Acinetobacter pragensis</name>
    <dbReference type="NCBI Taxonomy" id="1806892"/>
    <lineage>
        <taxon>Bacteria</taxon>
        <taxon>Pseudomonadati</taxon>
        <taxon>Pseudomonadota</taxon>
        <taxon>Gammaproteobacteria</taxon>
        <taxon>Moraxellales</taxon>
        <taxon>Moraxellaceae</taxon>
        <taxon>Acinetobacter</taxon>
    </lineage>
</organism>
<protein>
    <recommendedName>
        <fullName evidence="6">7,8-dihydroneopterin aldolase</fullName>
        <ecNumber evidence="6">4.1.2.25</ecNumber>
    </recommendedName>
</protein>
<gene>
    <name evidence="8" type="ORF">AZH43_03630</name>
</gene>
<dbReference type="NCBIfam" id="TIGR00526">
    <property type="entry name" value="folB_dom"/>
    <property type="match status" value="1"/>
</dbReference>
<comment type="catalytic activity">
    <reaction evidence="1 6">
        <text>7,8-dihydroneopterin = 6-hydroxymethyl-7,8-dihydropterin + glycolaldehyde</text>
        <dbReference type="Rhea" id="RHEA:10540"/>
        <dbReference type="ChEBI" id="CHEBI:17001"/>
        <dbReference type="ChEBI" id="CHEBI:17071"/>
        <dbReference type="ChEBI" id="CHEBI:44841"/>
        <dbReference type="EC" id="4.1.2.25"/>
    </reaction>
</comment>
<accession>A0A151XXL4</accession>
<evidence type="ECO:0000313" key="9">
    <source>
        <dbReference type="Proteomes" id="UP000076276"/>
    </source>
</evidence>
<evidence type="ECO:0000256" key="5">
    <source>
        <dbReference type="ARBA" id="ARBA00023239"/>
    </source>
</evidence>
<dbReference type="GO" id="GO:0005737">
    <property type="term" value="C:cytoplasm"/>
    <property type="evidence" value="ECO:0007669"/>
    <property type="project" value="TreeGrafter"/>
</dbReference>
<dbReference type="Gene3D" id="3.30.1130.10">
    <property type="match status" value="1"/>
</dbReference>
<dbReference type="EMBL" id="LUAW01000056">
    <property type="protein sequence ID" value="KYQ70571.1"/>
    <property type="molecule type" value="Genomic_DNA"/>
</dbReference>
<dbReference type="EC" id="4.1.2.25" evidence="6"/>
<dbReference type="InterPro" id="IPR006156">
    <property type="entry name" value="Dihydroneopterin_aldolase"/>
</dbReference>
<dbReference type="SMART" id="SM00905">
    <property type="entry name" value="FolB"/>
    <property type="match status" value="1"/>
</dbReference>
<dbReference type="RefSeq" id="WP_067672020.1">
    <property type="nucleotide sequence ID" value="NZ_CBCSIK010000009.1"/>
</dbReference>
<evidence type="ECO:0000259" key="7">
    <source>
        <dbReference type="SMART" id="SM00905"/>
    </source>
</evidence>
<sequence length="127" mass="14201">MDAIIIEGLKVDTVVGCFNWERQIIQPLMLDLTIQTSLEQASNSDELEDTLNYAEICEISAKTIQEAQPKLIEHAAKLVLNALFTTFPAVESIMISIRKPAIIPQANSVGIRLERHRNDLRLSTGEQ</sequence>
<evidence type="ECO:0000256" key="1">
    <source>
        <dbReference type="ARBA" id="ARBA00001353"/>
    </source>
</evidence>
<dbReference type="PANTHER" id="PTHR42844:SF1">
    <property type="entry name" value="DIHYDRONEOPTERIN ALDOLASE 1-RELATED"/>
    <property type="match status" value="1"/>
</dbReference>
<dbReference type="NCBIfam" id="TIGR00525">
    <property type="entry name" value="folB"/>
    <property type="match status" value="1"/>
</dbReference>
<comment type="function">
    <text evidence="6">Catalyzes the conversion of 7,8-dihydroneopterin to 6-hydroxymethyl-7,8-dihydropterin.</text>
</comment>
<dbReference type="OrthoDB" id="9810587at2"/>
<feature type="domain" description="Dihydroneopterin aldolase/epimerase" evidence="7">
    <location>
        <begin position="4"/>
        <end position="115"/>
    </location>
</feature>
<keyword evidence="4 6" id="KW-0289">Folate biosynthesis</keyword>
<evidence type="ECO:0000256" key="2">
    <source>
        <dbReference type="ARBA" id="ARBA00005013"/>
    </source>
</evidence>
<comment type="pathway">
    <text evidence="2 6">Cofactor biosynthesis; tetrahydrofolate biosynthesis; 2-amino-4-hydroxy-6-hydroxymethyl-7,8-dihydropteridine diphosphate from 7,8-dihydroneopterin triphosphate: step 3/4.</text>
</comment>
<dbReference type="GO" id="GO:0004150">
    <property type="term" value="F:dihydroneopterin aldolase activity"/>
    <property type="evidence" value="ECO:0007669"/>
    <property type="project" value="UniProtKB-UniRule"/>
</dbReference>
<evidence type="ECO:0000256" key="4">
    <source>
        <dbReference type="ARBA" id="ARBA00022909"/>
    </source>
</evidence>
<dbReference type="STRING" id="1806892.AZH43_03630"/>
<comment type="similarity">
    <text evidence="3 6">Belongs to the DHNA family.</text>
</comment>
<dbReference type="InterPro" id="IPR006157">
    <property type="entry name" value="FolB_dom"/>
</dbReference>
<comment type="caution">
    <text evidence="8">The sequence shown here is derived from an EMBL/GenBank/DDBJ whole genome shotgun (WGS) entry which is preliminary data.</text>
</comment>
<dbReference type="InterPro" id="IPR043133">
    <property type="entry name" value="GTP-CH-I_C/QueF"/>
</dbReference>
<keyword evidence="9" id="KW-1185">Reference proteome</keyword>
<reference evidence="8 9" key="1">
    <citation type="submission" date="2016-03" db="EMBL/GenBank/DDBJ databases">
        <title>Acinetobacter genomospecies 28 strain ANC 4149.</title>
        <authorList>
            <person name="Radolfova-Krizova L."/>
            <person name="Nemec A."/>
        </authorList>
    </citation>
    <scope>NUCLEOTIDE SEQUENCE [LARGE SCALE GENOMIC DNA]</scope>
    <source>
        <strain evidence="8 9">ANC 4149</strain>
    </source>
</reference>
<dbReference type="Pfam" id="PF02152">
    <property type="entry name" value="FolB"/>
    <property type="match status" value="1"/>
</dbReference>
<dbReference type="AlphaFoldDB" id="A0A151XXL4"/>
<keyword evidence="5 6" id="KW-0456">Lyase</keyword>
<evidence type="ECO:0000256" key="3">
    <source>
        <dbReference type="ARBA" id="ARBA00005708"/>
    </source>
</evidence>
<dbReference type="GO" id="GO:0046656">
    <property type="term" value="P:folic acid biosynthetic process"/>
    <property type="evidence" value="ECO:0007669"/>
    <property type="project" value="UniProtKB-UniRule"/>
</dbReference>
<dbReference type="GO" id="GO:0046654">
    <property type="term" value="P:tetrahydrofolate biosynthetic process"/>
    <property type="evidence" value="ECO:0007669"/>
    <property type="project" value="UniProtKB-UniRule"/>
</dbReference>